<proteinExistence type="predicted"/>
<evidence type="ECO:0000313" key="1">
    <source>
        <dbReference type="EMBL" id="JAE18025.1"/>
    </source>
</evidence>
<reference evidence="1" key="1">
    <citation type="submission" date="2014-09" db="EMBL/GenBank/DDBJ databases">
        <authorList>
            <person name="Magalhaes I.L.F."/>
            <person name="Oliveira U."/>
            <person name="Santos F.R."/>
            <person name="Vidigal T.H.D.A."/>
            <person name="Brescovit A.D."/>
            <person name="Santos A.J."/>
        </authorList>
    </citation>
    <scope>NUCLEOTIDE SEQUENCE</scope>
    <source>
        <tissue evidence="1">Shoot tissue taken approximately 20 cm above the soil surface</tissue>
    </source>
</reference>
<reference evidence="1" key="2">
    <citation type="journal article" date="2015" name="Data Brief">
        <title>Shoot transcriptome of the giant reed, Arundo donax.</title>
        <authorList>
            <person name="Barrero R.A."/>
            <person name="Guerrero F.D."/>
            <person name="Moolhuijzen P."/>
            <person name="Goolsby J.A."/>
            <person name="Tidwell J."/>
            <person name="Bellgard S.E."/>
            <person name="Bellgard M.I."/>
        </authorList>
    </citation>
    <scope>NUCLEOTIDE SEQUENCE</scope>
    <source>
        <tissue evidence="1">Shoot tissue taken approximately 20 cm above the soil surface</tissue>
    </source>
</reference>
<dbReference type="AlphaFoldDB" id="A0A0A9FYX2"/>
<dbReference type="EMBL" id="GBRH01179871">
    <property type="protein sequence ID" value="JAE18025.1"/>
    <property type="molecule type" value="Transcribed_RNA"/>
</dbReference>
<accession>A0A0A9FYX2</accession>
<organism evidence="1">
    <name type="scientific">Arundo donax</name>
    <name type="common">Giant reed</name>
    <name type="synonym">Donax arundinaceus</name>
    <dbReference type="NCBI Taxonomy" id="35708"/>
    <lineage>
        <taxon>Eukaryota</taxon>
        <taxon>Viridiplantae</taxon>
        <taxon>Streptophyta</taxon>
        <taxon>Embryophyta</taxon>
        <taxon>Tracheophyta</taxon>
        <taxon>Spermatophyta</taxon>
        <taxon>Magnoliopsida</taxon>
        <taxon>Liliopsida</taxon>
        <taxon>Poales</taxon>
        <taxon>Poaceae</taxon>
        <taxon>PACMAD clade</taxon>
        <taxon>Arundinoideae</taxon>
        <taxon>Arundineae</taxon>
        <taxon>Arundo</taxon>
    </lineage>
</organism>
<sequence>MWWLVCRWGISERVVVGGSRPRLRPLLRRRDRQEQRSEKGGTGEIDAI</sequence>
<name>A0A0A9FYX2_ARUDO</name>
<protein>
    <submittedName>
        <fullName evidence="1">Uncharacterized protein</fullName>
    </submittedName>
</protein>